<dbReference type="GO" id="GO:0046872">
    <property type="term" value="F:metal ion binding"/>
    <property type="evidence" value="ECO:0007669"/>
    <property type="project" value="UniProtKB-KW"/>
</dbReference>
<dbReference type="InterPro" id="IPR027476">
    <property type="entry name" value="DppA_N"/>
</dbReference>
<gene>
    <name evidence="3" type="ORF">G6N76_19265</name>
</gene>
<dbReference type="Pfam" id="PF04951">
    <property type="entry name" value="Peptidase_M55"/>
    <property type="match status" value="1"/>
</dbReference>
<feature type="binding site" evidence="2">
    <location>
        <position position="8"/>
    </location>
    <ligand>
        <name>Zn(2+)</name>
        <dbReference type="ChEBI" id="CHEBI:29105"/>
        <label>1</label>
    </ligand>
</feature>
<dbReference type="RefSeq" id="WP_163898056.1">
    <property type="nucleotide sequence ID" value="NZ_CP048425.1"/>
</dbReference>
<dbReference type="InterPro" id="IPR007035">
    <property type="entry name" value="Peptidase_M55"/>
</dbReference>
<feature type="binding site" evidence="2">
    <location>
        <position position="135"/>
    </location>
    <ligand>
        <name>Zn(2+)</name>
        <dbReference type="ChEBI" id="CHEBI:29105"/>
        <label>2</label>
    </ligand>
</feature>
<dbReference type="SUPFAM" id="SSF63992">
    <property type="entry name" value="Dipeptide transport protein"/>
    <property type="match status" value="1"/>
</dbReference>
<feature type="active site" description="Nucleophile" evidence="1">
    <location>
        <position position="117"/>
    </location>
</feature>
<keyword evidence="4" id="KW-1185">Reference proteome</keyword>
<keyword evidence="2" id="KW-0479">Metal-binding</keyword>
<dbReference type="InterPro" id="IPR036177">
    <property type="entry name" value="Peptidase_M55_sf"/>
</dbReference>
<dbReference type="Proteomes" id="UP000477849">
    <property type="component" value="Unassembled WGS sequence"/>
</dbReference>
<dbReference type="AlphaFoldDB" id="A0A6M1S8Q7"/>
<proteinExistence type="predicted"/>
<dbReference type="CDD" id="cd08770">
    <property type="entry name" value="DAP_dppA_3"/>
    <property type="match status" value="1"/>
</dbReference>
<sequence>MKIFLSADIEGTAGIAHWDEAERTHADYAEFRSLMTAEVVAACEGARSAGATEVVIKDAHDSGRNLVLDRLPDYVRIMRGWSGHPDGMMFGIGPDFAAAIYTGYHAKAGSEANPLAHTTTLRISRLLLNGEVASEFTFNALCAARYGVPSVFLAGDAEICEDARQMVPSLRTVSTIEGFGRASLSIAPSRACSAIREEVAAALSSMSPERVPPLEGPFEIVIEFSNPTDAWRAAWYPGAKASGSRTVVFKSDDFFEIQRALRFLTA</sequence>
<feature type="binding site" evidence="2">
    <location>
        <position position="10"/>
    </location>
    <ligand>
        <name>Zn(2+)</name>
        <dbReference type="ChEBI" id="CHEBI:29105"/>
        <label>1</label>
    </ligand>
</feature>
<dbReference type="Gene3D" id="3.40.50.10780">
    <property type="entry name" value="Dipeptide transport protein"/>
    <property type="match status" value="1"/>
</dbReference>
<feature type="binding site" evidence="2">
    <location>
        <position position="60"/>
    </location>
    <ligand>
        <name>Zn(2+)</name>
        <dbReference type="ChEBI" id="CHEBI:29105"/>
        <label>2</label>
    </ligand>
</feature>
<evidence type="ECO:0000313" key="4">
    <source>
        <dbReference type="Proteomes" id="UP000477849"/>
    </source>
</evidence>
<reference evidence="3 4" key="1">
    <citation type="submission" date="2020-02" db="EMBL/GenBank/DDBJ databases">
        <title>Genome sequence of the type strain CCBAU10050 of Rhizobium daejeonense.</title>
        <authorList>
            <person name="Gao J."/>
            <person name="Sun J."/>
        </authorList>
    </citation>
    <scope>NUCLEOTIDE SEQUENCE [LARGE SCALE GENOMIC DNA]</scope>
    <source>
        <strain evidence="3 4">CCBAU10050</strain>
    </source>
</reference>
<dbReference type="EMBL" id="JAAKZH010000007">
    <property type="protein sequence ID" value="NGO65817.1"/>
    <property type="molecule type" value="Genomic_DNA"/>
</dbReference>
<evidence type="ECO:0000313" key="3">
    <source>
        <dbReference type="EMBL" id="NGO65817.1"/>
    </source>
</evidence>
<feature type="binding site" evidence="2">
    <location>
        <position position="8"/>
    </location>
    <ligand>
        <name>Zn(2+)</name>
        <dbReference type="ChEBI" id="CHEBI:29105"/>
        <label>2</label>
    </ligand>
</feature>
<keyword evidence="2" id="KW-0862">Zinc</keyword>
<organism evidence="3 4">
    <name type="scientific">Rhizobium daejeonense</name>
    <dbReference type="NCBI Taxonomy" id="240521"/>
    <lineage>
        <taxon>Bacteria</taxon>
        <taxon>Pseudomonadati</taxon>
        <taxon>Pseudomonadota</taxon>
        <taxon>Alphaproteobacteria</taxon>
        <taxon>Hyphomicrobiales</taxon>
        <taxon>Rhizobiaceae</taxon>
        <taxon>Rhizobium/Agrobacterium group</taxon>
        <taxon>Rhizobium</taxon>
    </lineage>
</organism>
<evidence type="ECO:0000256" key="1">
    <source>
        <dbReference type="PIRSR" id="PIRSR015853-1"/>
    </source>
</evidence>
<feature type="binding site" evidence="2">
    <location>
        <position position="105"/>
    </location>
    <ligand>
        <name>Zn(2+)</name>
        <dbReference type="ChEBI" id="CHEBI:29105"/>
        <label>2</label>
    </ligand>
</feature>
<dbReference type="Gene3D" id="3.30.1360.130">
    <property type="entry name" value="Dipeptide transport protein"/>
    <property type="match status" value="1"/>
</dbReference>
<evidence type="ECO:0000256" key="2">
    <source>
        <dbReference type="PIRSR" id="PIRSR015853-2"/>
    </source>
</evidence>
<name>A0A6M1S8Q7_9HYPH</name>
<dbReference type="PIRSF" id="PIRSF015853">
    <property type="entry name" value="Pep_DppA"/>
    <property type="match status" value="1"/>
</dbReference>
<comment type="caution">
    <text evidence="3">The sequence shown here is derived from an EMBL/GenBank/DDBJ whole genome shotgun (WGS) entry which is preliminary data.</text>
</comment>
<accession>A0A6M1S8Q7</accession>
<protein>
    <submittedName>
        <fullName evidence="3">Peptide ABC transporter</fullName>
    </submittedName>
</protein>